<feature type="region of interest" description="Disordered" evidence="1">
    <location>
        <begin position="102"/>
        <end position="168"/>
    </location>
</feature>
<sequence>MGNLDLFGPNVLRAGITPVVVTSASVHSLSQDFSLPGEAEGPDLGWHMGWTGRRSTRDAQGLQEVEDELVIACRQIYSIDHQLYAHDLQLKRGHDVRVVPLPPGGGARMRQLGSGLQTRGGSTSRRGRAIGDDSKYNTLLSTPQPQMSSSSSDSSIPDPPGLPSSSSDDDLISNCEVAICVLHQAAVSIVVKDATSSYGGSVMGCKNKRKK</sequence>
<proteinExistence type="predicted"/>
<dbReference type="Proteomes" id="UP000541444">
    <property type="component" value="Unassembled WGS sequence"/>
</dbReference>
<evidence type="ECO:0000313" key="3">
    <source>
        <dbReference type="Proteomes" id="UP000541444"/>
    </source>
</evidence>
<accession>A0A7J7NFM6</accession>
<organism evidence="2 3">
    <name type="scientific">Kingdonia uniflora</name>
    <dbReference type="NCBI Taxonomy" id="39325"/>
    <lineage>
        <taxon>Eukaryota</taxon>
        <taxon>Viridiplantae</taxon>
        <taxon>Streptophyta</taxon>
        <taxon>Embryophyta</taxon>
        <taxon>Tracheophyta</taxon>
        <taxon>Spermatophyta</taxon>
        <taxon>Magnoliopsida</taxon>
        <taxon>Ranunculales</taxon>
        <taxon>Circaeasteraceae</taxon>
        <taxon>Kingdonia</taxon>
    </lineage>
</organism>
<protein>
    <submittedName>
        <fullName evidence="2">Uncharacterized protein</fullName>
    </submittedName>
</protein>
<feature type="compositionally biased region" description="Polar residues" evidence="1">
    <location>
        <begin position="136"/>
        <end position="147"/>
    </location>
</feature>
<reference evidence="2 3" key="1">
    <citation type="journal article" date="2020" name="IScience">
        <title>Genome Sequencing of the Endangered Kingdonia uniflora (Circaeasteraceae, Ranunculales) Reveals Potential Mechanisms of Evolutionary Specialization.</title>
        <authorList>
            <person name="Sun Y."/>
            <person name="Deng T."/>
            <person name="Zhang A."/>
            <person name="Moore M.J."/>
            <person name="Landis J.B."/>
            <person name="Lin N."/>
            <person name="Zhang H."/>
            <person name="Zhang X."/>
            <person name="Huang J."/>
            <person name="Zhang X."/>
            <person name="Sun H."/>
            <person name="Wang H."/>
        </authorList>
    </citation>
    <scope>NUCLEOTIDE SEQUENCE [LARGE SCALE GENOMIC DNA]</scope>
    <source>
        <strain evidence="2">TB1705</strain>
        <tissue evidence="2">Leaf</tissue>
    </source>
</reference>
<evidence type="ECO:0000313" key="2">
    <source>
        <dbReference type="EMBL" id="KAF6165792.1"/>
    </source>
</evidence>
<feature type="compositionally biased region" description="Low complexity" evidence="1">
    <location>
        <begin position="110"/>
        <end position="124"/>
    </location>
</feature>
<gene>
    <name evidence="2" type="ORF">GIB67_012689</name>
</gene>
<evidence type="ECO:0000256" key="1">
    <source>
        <dbReference type="SAM" id="MobiDB-lite"/>
    </source>
</evidence>
<dbReference type="AlphaFoldDB" id="A0A7J7NFM6"/>
<comment type="caution">
    <text evidence="2">The sequence shown here is derived from an EMBL/GenBank/DDBJ whole genome shotgun (WGS) entry which is preliminary data.</text>
</comment>
<name>A0A7J7NFM6_9MAGN</name>
<dbReference type="EMBL" id="JACGCM010000816">
    <property type="protein sequence ID" value="KAF6165792.1"/>
    <property type="molecule type" value="Genomic_DNA"/>
</dbReference>
<keyword evidence="3" id="KW-1185">Reference proteome</keyword>